<evidence type="ECO:0000259" key="10">
    <source>
        <dbReference type="Pfam" id="PF13382"/>
    </source>
</evidence>
<dbReference type="InterPro" id="IPR011059">
    <property type="entry name" value="Metal-dep_hydrolase_composite"/>
</dbReference>
<dbReference type="InterPro" id="IPR011612">
    <property type="entry name" value="Urease_alpha_N_dom"/>
</dbReference>
<dbReference type="EMBL" id="JACYTN010000003">
    <property type="protein sequence ID" value="MBD8498069.1"/>
    <property type="molecule type" value="Genomic_DNA"/>
</dbReference>
<reference evidence="11 12" key="1">
    <citation type="submission" date="2020-09" db="EMBL/GenBank/DDBJ databases">
        <title>Paenibacillus sp. CAU 1523 isolated from sand of Haeundae Beach.</title>
        <authorList>
            <person name="Kim W."/>
        </authorList>
    </citation>
    <scope>NUCLEOTIDE SEQUENCE [LARGE SCALE GENOMIC DNA]</scope>
    <source>
        <strain evidence="11 12">CAU 1523</strain>
    </source>
</reference>
<comment type="cofactor">
    <cofactor evidence="7">
        <name>Mn(2+)</name>
        <dbReference type="ChEBI" id="CHEBI:29035"/>
    </cofactor>
</comment>
<evidence type="ECO:0000256" key="7">
    <source>
        <dbReference type="HAMAP-Rule" id="MF_01518"/>
    </source>
</evidence>
<dbReference type="EC" id="3.5.4.2" evidence="2 7"/>
<evidence type="ECO:0000256" key="1">
    <source>
        <dbReference type="ARBA" id="ARBA00006773"/>
    </source>
</evidence>
<evidence type="ECO:0000256" key="2">
    <source>
        <dbReference type="ARBA" id="ARBA00012782"/>
    </source>
</evidence>
<dbReference type="Pfam" id="PF01979">
    <property type="entry name" value="Amidohydro_1"/>
    <property type="match status" value="1"/>
</dbReference>
<protein>
    <recommendedName>
        <fullName evidence="2 7">Adenine deaminase</fullName>
        <shortName evidence="7">Adenase</shortName>
        <shortName evidence="7">Adenine aminase</shortName>
        <ecNumber evidence="2 7">3.5.4.2</ecNumber>
    </recommendedName>
</protein>
<feature type="domain" description="Amidohydrolase-related" evidence="9">
    <location>
        <begin position="106"/>
        <end position="389"/>
    </location>
</feature>
<dbReference type="Pfam" id="PF13382">
    <property type="entry name" value="Adenine_deam_C"/>
    <property type="match status" value="1"/>
</dbReference>
<keyword evidence="12" id="KW-1185">Reference proteome</keyword>
<dbReference type="Pfam" id="PF00449">
    <property type="entry name" value="Urease_alpha"/>
    <property type="match status" value="1"/>
</dbReference>
<evidence type="ECO:0000256" key="5">
    <source>
        <dbReference type="ARBA" id="ARBA00023211"/>
    </source>
</evidence>
<organism evidence="11 12">
    <name type="scientific">Paenibacillus arenosi</name>
    <dbReference type="NCBI Taxonomy" id="2774142"/>
    <lineage>
        <taxon>Bacteria</taxon>
        <taxon>Bacillati</taxon>
        <taxon>Bacillota</taxon>
        <taxon>Bacilli</taxon>
        <taxon>Bacillales</taxon>
        <taxon>Paenibacillaceae</taxon>
        <taxon>Paenibacillus</taxon>
    </lineage>
</organism>
<evidence type="ECO:0000259" key="8">
    <source>
        <dbReference type="Pfam" id="PF00449"/>
    </source>
</evidence>
<dbReference type="InterPro" id="IPR026912">
    <property type="entry name" value="Adenine_deam_C"/>
</dbReference>
<evidence type="ECO:0000256" key="4">
    <source>
        <dbReference type="ARBA" id="ARBA00022801"/>
    </source>
</evidence>
<dbReference type="InterPro" id="IPR006679">
    <property type="entry name" value="Adenine_deam"/>
</dbReference>
<dbReference type="SUPFAM" id="SSF51338">
    <property type="entry name" value="Composite domain of metallo-dependent hydrolases"/>
    <property type="match status" value="1"/>
</dbReference>
<dbReference type="Proteomes" id="UP000634529">
    <property type="component" value="Unassembled WGS sequence"/>
</dbReference>
<dbReference type="InterPro" id="IPR006680">
    <property type="entry name" value="Amidohydro-rel"/>
</dbReference>
<sequence length="620" mass="67322">MTDADAASSSFYSSQALSVRFDTLEFFSFGGELQVTTGQTEKEIAMQQWIAAASKREQADIVIRNGRIVDVFQHEIREGDIAITNGRIVGIGEYEGKQIIDAEGRYICPGFIDAHVHIESSMVTPSEFARVVLPHGVTSVITDPHEIANVSGTAGIQYMLDASEGLPLDVYVMLPSCVPSTPYEHAGAVLHAEALEPFYQHPRVLGLAEVMDYPSVHNGTPDMIRKLTDAYARSKYMDGHGAGLSGEQINVYRAAGIRTDHECVSAEQARERLSRGMYILLREGSVAKDVRSLASVVTPHNARRCLFCTDDKHLDELVQEGSINWNIKLAIESGIPALTAIQMATLNAAECYGLETKGAVAPGYDADLLFLNQLDTVEISHVFKAGQLVASNGAYVGSKLTITTPPSTVLNSVRLSNIDAEQLAIPLPEHTHCSIIGIQPNSLITDHLMDKVTIVNGTFQPSIQADQLKLAVLERHHHTGHIGHGIVKGFGFRAGAIASTVAHDSHNLVVAGTNDADMLIAIDELRQSEGGLTVVKNGVVLSTLPLPISGLMATLPYEEVLKQLEQLHHALEQIGASTEFHPFVTLSFLCLPVIPELKLTDMGLFSFQSFNHISIWEARS</sequence>
<keyword evidence="5 7" id="KW-0464">Manganese</keyword>
<comment type="similarity">
    <text evidence="1 7">Belongs to the metallo-dependent hydrolases superfamily. Adenine deaminase family.</text>
</comment>
<dbReference type="PANTHER" id="PTHR11113">
    <property type="entry name" value="N-ACETYLGLUCOSAMINE-6-PHOSPHATE DEACETYLASE"/>
    <property type="match status" value="1"/>
</dbReference>
<keyword evidence="4 7" id="KW-0378">Hydrolase</keyword>
<evidence type="ECO:0000256" key="6">
    <source>
        <dbReference type="ARBA" id="ARBA00047720"/>
    </source>
</evidence>
<evidence type="ECO:0000259" key="9">
    <source>
        <dbReference type="Pfam" id="PF01979"/>
    </source>
</evidence>
<dbReference type="PANTHER" id="PTHR11113:SF2">
    <property type="entry name" value="ADENINE DEAMINASE"/>
    <property type="match status" value="1"/>
</dbReference>
<name>A0ABR9AVC2_9BACL</name>
<dbReference type="CDD" id="cd01295">
    <property type="entry name" value="AdeC"/>
    <property type="match status" value="1"/>
</dbReference>
<dbReference type="RefSeq" id="WP_192024672.1">
    <property type="nucleotide sequence ID" value="NZ_JACYTN010000003.1"/>
</dbReference>
<dbReference type="HAMAP" id="MF_01518">
    <property type="entry name" value="Adenine_deamin"/>
    <property type="match status" value="1"/>
</dbReference>
<feature type="domain" description="Urease alpha-subunit N-terminal" evidence="8">
    <location>
        <begin position="26"/>
        <end position="100"/>
    </location>
</feature>
<dbReference type="Gene3D" id="3.20.20.140">
    <property type="entry name" value="Metal-dependent hydrolases"/>
    <property type="match status" value="1"/>
</dbReference>
<proteinExistence type="inferred from homology"/>
<evidence type="ECO:0000256" key="3">
    <source>
        <dbReference type="ARBA" id="ARBA00022723"/>
    </source>
</evidence>
<dbReference type="SUPFAM" id="SSF51556">
    <property type="entry name" value="Metallo-dependent hydrolases"/>
    <property type="match status" value="1"/>
</dbReference>
<dbReference type="Gene3D" id="2.30.40.10">
    <property type="entry name" value="Urease, subunit C, domain 1"/>
    <property type="match status" value="1"/>
</dbReference>
<accession>A0ABR9AVC2</accession>
<comment type="caution">
    <text evidence="11">The sequence shown here is derived from an EMBL/GenBank/DDBJ whole genome shotgun (WGS) entry which is preliminary data.</text>
</comment>
<dbReference type="InterPro" id="IPR032466">
    <property type="entry name" value="Metal_Hydrolase"/>
</dbReference>
<comment type="catalytic activity">
    <reaction evidence="6 7">
        <text>adenine + H2O + H(+) = hypoxanthine + NH4(+)</text>
        <dbReference type="Rhea" id="RHEA:23688"/>
        <dbReference type="ChEBI" id="CHEBI:15377"/>
        <dbReference type="ChEBI" id="CHEBI:15378"/>
        <dbReference type="ChEBI" id="CHEBI:16708"/>
        <dbReference type="ChEBI" id="CHEBI:17368"/>
        <dbReference type="ChEBI" id="CHEBI:28938"/>
        <dbReference type="EC" id="3.5.4.2"/>
    </reaction>
</comment>
<evidence type="ECO:0000313" key="11">
    <source>
        <dbReference type="EMBL" id="MBD8498069.1"/>
    </source>
</evidence>
<dbReference type="GO" id="GO:0000034">
    <property type="term" value="F:adenine deaminase activity"/>
    <property type="evidence" value="ECO:0007669"/>
    <property type="project" value="UniProtKB-EC"/>
</dbReference>
<gene>
    <name evidence="7 11" type="primary">ade</name>
    <name evidence="11" type="ORF">IFO66_07080</name>
</gene>
<evidence type="ECO:0000313" key="12">
    <source>
        <dbReference type="Proteomes" id="UP000634529"/>
    </source>
</evidence>
<feature type="domain" description="Adenine deaminase C-terminal" evidence="10">
    <location>
        <begin position="443"/>
        <end position="610"/>
    </location>
</feature>
<keyword evidence="3" id="KW-0479">Metal-binding</keyword>
<dbReference type="NCBIfam" id="TIGR01178">
    <property type="entry name" value="ade"/>
    <property type="match status" value="1"/>
</dbReference>